<feature type="region of interest" description="Disordered" evidence="1">
    <location>
        <begin position="355"/>
        <end position="385"/>
    </location>
</feature>
<keyword evidence="4" id="KW-1185">Reference proteome</keyword>
<dbReference type="RefSeq" id="WP_169208108.1">
    <property type="nucleotide sequence ID" value="NZ_CP059560.1"/>
</dbReference>
<organism evidence="3 4">
    <name type="scientific">Aromatoleum petrolei</name>
    <dbReference type="NCBI Taxonomy" id="76116"/>
    <lineage>
        <taxon>Bacteria</taxon>
        <taxon>Pseudomonadati</taxon>
        <taxon>Pseudomonadota</taxon>
        <taxon>Betaproteobacteria</taxon>
        <taxon>Rhodocyclales</taxon>
        <taxon>Rhodocyclaceae</taxon>
        <taxon>Aromatoleum</taxon>
    </lineage>
</organism>
<feature type="chain" id="PRO_5045342687" evidence="2">
    <location>
        <begin position="27"/>
        <end position="575"/>
    </location>
</feature>
<accession>A0ABX1MU63</accession>
<feature type="region of interest" description="Disordered" evidence="1">
    <location>
        <begin position="472"/>
        <end position="501"/>
    </location>
</feature>
<sequence>MKLRKILGQGAFALVPLFAAMGSAGAASLILFDPDGNGPIQPLSVSAFDWGNGNALVTEAPDGGPAIPLGVSNTKPVQTFVHGALNGLLNPGGDPYPDPSGFNSTFELTYVGGTGEAVTTNSDGSIATFAFDGAAGQSNFFYLYYDDLTDGAGSKGASLTGLGYRDGTQILRGVVVEINGNFGTDFSSGILDQFGTDNWGGTLTVKGQGSQSIAVLVQYADPAFFKEGVAAGTILQFTTQQNVPYLETNPSKNFETDGGVDAATVGAINGVSGPEMVLQTDASNNFEFIPTLSACRVTGGGNDTAGINVAEGGWDGTFAADTLKPSVLLKPKGKAAKSSTVTDYYDYSFGGQAGANTALPPQPKGQWEHNNHSSPSGLSFAFHGGKNAPAGTQIDEIRCTDEGWCEQARPAPNKQIDFVGVGTFSNISNNTFTASDGVIFDGIDDVIPEPKGQRPNQPVPTYHWFQVHIEDLGEPGSENPNTPIPGANCPPAGSGNNPFADPPVTENIADCGCADFYRITIYKGVQPAVDGDGKVILDANGDVAGLNKTDKIYEVYGYINGGNFQIHPLTGFDLK</sequence>
<name>A0ABX1MU63_9RHOO</name>
<reference evidence="3 4" key="1">
    <citation type="submission" date="2019-12" db="EMBL/GenBank/DDBJ databases">
        <title>Comparative genomics gives insights into the taxonomy of the Azoarcus-Aromatoleum group and reveals separate origins of nif in the plant-associated Azoarcus and non-plant-associated Aromatoleum sub-groups.</title>
        <authorList>
            <person name="Lafos M."/>
            <person name="Maluk M."/>
            <person name="Batista M."/>
            <person name="Junghare M."/>
            <person name="Carmona M."/>
            <person name="Faoro H."/>
            <person name="Cruz L.M."/>
            <person name="Battistoni F."/>
            <person name="De Souza E."/>
            <person name="Pedrosa F."/>
            <person name="Chen W.-M."/>
            <person name="Poole P.S."/>
            <person name="Dixon R.A."/>
            <person name="James E.K."/>
        </authorList>
    </citation>
    <scope>NUCLEOTIDE SEQUENCE [LARGE SCALE GENOMIC DNA]</scope>
    <source>
        <strain evidence="3 4">ToN1</strain>
    </source>
</reference>
<proteinExistence type="predicted"/>
<evidence type="ECO:0000256" key="2">
    <source>
        <dbReference type="SAM" id="SignalP"/>
    </source>
</evidence>
<evidence type="ECO:0000313" key="3">
    <source>
        <dbReference type="EMBL" id="NMF90775.1"/>
    </source>
</evidence>
<evidence type="ECO:0000313" key="4">
    <source>
        <dbReference type="Proteomes" id="UP000652074"/>
    </source>
</evidence>
<protein>
    <submittedName>
        <fullName evidence="3">Uncharacterized protein</fullName>
    </submittedName>
</protein>
<dbReference type="EMBL" id="WTVR01000051">
    <property type="protein sequence ID" value="NMF90775.1"/>
    <property type="molecule type" value="Genomic_DNA"/>
</dbReference>
<comment type="caution">
    <text evidence="3">The sequence shown here is derived from an EMBL/GenBank/DDBJ whole genome shotgun (WGS) entry which is preliminary data.</text>
</comment>
<evidence type="ECO:0000256" key="1">
    <source>
        <dbReference type="SAM" id="MobiDB-lite"/>
    </source>
</evidence>
<dbReference type="Proteomes" id="UP000652074">
    <property type="component" value="Unassembled WGS sequence"/>
</dbReference>
<feature type="signal peptide" evidence="2">
    <location>
        <begin position="1"/>
        <end position="26"/>
    </location>
</feature>
<keyword evidence="2" id="KW-0732">Signal</keyword>
<gene>
    <name evidence="3" type="ORF">GPA26_20110</name>
</gene>